<evidence type="ECO:0000256" key="1">
    <source>
        <dbReference type="ARBA" id="ARBA00022475"/>
    </source>
</evidence>
<dbReference type="CDD" id="cd08010">
    <property type="entry name" value="MltG_like"/>
    <property type="match status" value="1"/>
</dbReference>
<evidence type="ECO:0000256" key="2">
    <source>
        <dbReference type="ARBA" id="ARBA00022692"/>
    </source>
</evidence>
<gene>
    <name evidence="7" type="primary">mltG</name>
    <name evidence="8" type="ORF">OA57_11910</name>
</gene>
<dbReference type="GO" id="GO:0071555">
    <property type="term" value="P:cell wall organization"/>
    <property type="evidence" value="ECO:0007669"/>
    <property type="project" value="UniProtKB-KW"/>
</dbReference>
<dbReference type="InterPro" id="IPR003770">
    <property type="entry name" value="MLTG-like"/>
</dbReference>
<name>A0A0A3AIZ3_9PAST</name>
<evidence type="ECO:0000256" key="4">
    <source>
        <dbReference type="ARBA" id="ARBA00023136"/>
    </source>
</evidence>
<keyword evidence="9" id="KW-1185">Reference proteome</keyword>
<keyword evidence="3 7" id="KW-1133">Transmembrane helix</keyword>
<dbReference type="STRING" id="505317.OA57_11910"/>
<accession>A0A0A3AIZ3</accession>
<dbReference type="OrthoDB" id="9814591at2"/>
<evidence type="ECO:0000256" key="3">
    <source>
        <dbReference type="ARBA" id="ARBA00022989"/>
    </source>
</evidence>
<comment type="catalytic activity">
    <reaction evidence="7">
        <text>a peptidoglycan chain = a peptidoglycan chain with N-acetyl-1,6-anhydromuramyl-[peptide] at the reducing end + a peptidoglycan chain with N-acetylglucosamine at the non-reducing end.</text>
        <dbReference type="EC" id="4.2.2.29"/>
    </reaction>
</comment>
<evidence type="ECO:0000256" key="7">
    <source>
        <dbReference type="HAMAP-Rule" id="MF_02065"/>
    </source>
</evidence>
<reference evidence="8 9" key="1">
    <citation type="submission" date="2014-11" db="EMBL/GenBank/DDBJ databases">
        <title>Draft genome sequence of Chelonobacter oris 1662T, associated with respiratory disease in Hermann's Tortoises.</title>
        <authorList>
            <person name="Kudirkiene E."/>
            <person name="Hansen M.J."/>
            <person name="Bojesen A.M."/>
        </authorList>
    </citation>
    <scope>NUCLEOTIDE SEQUENCE [LARGE SCALE GENOMIC DNA]</scope>
    <source>
        <strain evidence="8 9">1662</strain>
    </source>
</reference>
<dbReference type="RefSeq" id="WP_034618174.1">
    <property type="nucleotide sequence ID" value="NZ_JSUM01000027.1"/>
</dbReference>
<evidence type="ECO:0000256" key="6">
    <source>
        <dbReference type="ARBA" id="ARBA00023316"/>
    </source>
</evidence>
<dbReference type="Gene3D" id="3.30.160.60">
    <property type="entry name" value="Classic Zinc Finger"/>
    <property type="match status" value="2"/>
</dbReference>
<organism evidence="8 9">
    <name type="scientific">Chelonobacter oris</name>
    <dbReference type="NCBI Taxonomy" id="505317"/>
    <lineage>
        <taxon>Bacteria</taxon>
        <taxon>Pseudomonadati</taxon>
        <taxon>Pseudomonadota</taxon>
        <taxon>Gammaproteobacteria</taxon>
        <taxon>Pasteurellales</taxon>
        <taxon>Pasteurellaceae</taxon>
        <taxon>Chelonobacter</taxon>
    </lineage>
</organism>
<dbReference type="EC" id="4.2.2.29" evidence="7"/>
<dbReference type="PANTHER" id="PTHR30518">
    <property type="entry name" value="ENDOLYTIC MUREIN TRANSGLYCOSYLASE"/>
    <property type="match status" value="1"/>
</dbReference>
<dbReference type="EMBL" id="JSUM01000027">
    <property type="protein sequence ID" value="KGQ69368.1"/>
    <property type="molecule type" value="Genomic_DNA"/>
</dbReference>
<evidence type="ECO:0000256" key="5">
    <source>
        <dbReference type="ARBA" id="ARBA00023239"/>
    </source>
</evidence>
<comment type="similarity">
    <text evidence="7">Belongs to the transglycosylase MltG family.</text>
</comment>
<keyword evidence="5 7" id="KW-0456">Lyase</keyword>
<dbReference type="HAMAP" id="MF_02065">
    <property type="entry name" value="MltG"/>
    <property type="match status" value="1"/>
</dbReference>
<keyword evidence="6 7" id="KW-0961">Cell wall biogenesis/degradation</keyword>
<dbReference type="Pfam" id="PF02618">
    <property type="entry name" value="YceG"/>
    <property type="match status" value="1"/>
</dbReference>
<keyword evidence="4 7" id="KW-0472">Membrane</keyword>
<dbReference type="NCBIfam" id="TIGR00247">
    <property type="entry name" value="endolytic transglycosylase MltG"/>
    <property type="match status" value="1"/>
</dbReference>
<proteinExistence type="inferred from homology"/>
<keyword evidence="2 7" id="KW-0812">Transmembrane</keyword>
<dbReference type="FunFam" id="3.30.160.60:FF:000242">
    <property type="entry name" value="Endolytic murein transglycosylase"/>
    <property type="match status" value="1"/>
</dbReference>
<keyword evidence="1 7" id="KW-1003">Cell membrane</keyword>
<keyword evidence="7" id="KW-0997">Cell inner membrane</keyword>
<dbReference type="GO" id="GO:0005886">
    <property type="term" value="C:plasma membrane"/>
    <property type="evidence" value="ECO:0007669"/>
    <property type="project" value="UniProtKB-UniRule"/>
</dbReference>
<comment type="caution">
    <text evidence="8">The sequence shown here is derived from an EMBL/GenBank/DDBJ whole genome shotgun (WGS) entry which is preliminary data.</text>
</comment>
<dbReference type="GO" id="GO:0008932">
    <property type="term" value="F:lytic endotransglycosylase activity"/>
    <property type="evidence" value="ECO:0007669"/>
    <property type="project" value="UniProtKB-UniRule"/>
</dbReference>
<dbReference type="GO" id="GO:0009252">
    <property type="term" value="P:peptidoglycan biosynthetic process"/>
    <property type="evidence" value="ECO:0007669"/>
    <property type="project" value="UniProtKB-UniRule"/>
</dbReference>
<feature type="site" description="Important for catalytic activity" evidence="7">
    <location>
        <position position="223"/>
    </location>
</feature>
<evidence type="ECO:0000313" key="9">
    <source>
        <dbReference type="Proteomes" id="UP000030380"/>
    </source>
</evidence>
<sequence>MKKLFSFLFLLATLAAVGVFWGYQQIQKLANQPIQAAQDQLLTVERGTTGKKLGEFLQQQRLIEDDTFFPLLLRLQPELSAVKAGTYSLNGVTNLTELLQLLNSGKEAQFAIRFGDGEQYKQLRQSLANAPHLQHSLTDKTESEIFDLLKLPLTDGGQSKTLEGRVYPDTYHYAVNSTDLALLQRAVQRMQQVLEKAWQGRAENLPLKNPYEMLILASIVEKETALDRERAQVAAVFINRLKRNMRLQTDPTVIYGMGDNYQGNIRRKDLDEKTAYNTYQIDGLPPTPIAMPSEASLQAVAHPADSTALYFVADGSGGHKFSNTLAEHNQAVRQYLRWLRSQKNGSQQNGN</sequence>
<evidence type="ECO:0000313" key="8">
    <source>
        <dbReference type="EMBL" id="KGQ69368.1"/>
    </source>
</evidence>
<protein>
    <recommendedName>
        <fullName evidence="7">Endolytic murein transglycosylase</fullName>
        <ecNumber evidence="7">4.2.2.29</ecNumber>
    </recommendedName>
    <alternativeName>
        <fullName evidence="7">Peptidoglycan lytic transglycosylase</fullName>
    </alternativeName>
    <alternativeName>
        <fullName evidence="7">Peptidoglycan polymerization terminase</fullName>
    </alternativeName>
</protein>
<dbReference type="Proteomes" id="UP000030380">
    <property type="component" value="Unassembled WGS sequence"/>
</dbReference>
<comment type="function">
    <text evidence="7">Functions as a peptidoglycan terminase that cleaves nascent peptidoglycan strands endolytically to terminate their elongation.</text>
</comment>
<dbReference type="AlphaFoldDB" id="A0A0A3AIZ3"/>
<dbReference type="PANTHER" id="PTHR30518:SF2">
    <property type="entry name" value="ENDOLYTIC MUREIN TRANSGLYCOSYLASE"/>
    <property type="match status" value="1"/>
</dbReference>